<evidence type="ECO:0000256" key="2">
    <source>
        <dbReference type="ARBA" id="ARBA00017795"/>
    </source>
</evidence>
<accession>A0AAE0SYZ3</accession>
<dbReference type="InterPro" id="IPR056149">
    <property type="entry name" value="PRP5/DDX46/KHDC4_KH"/>
</dbReference>
<dbReference type="AlphaFoldDB" id="A0AAE0SYZ3"/>
<sequence>MDLWSEAPEKSSLEAAAEAAAKVNAMLIAKGKLKPSQLSQTSSTKVKISGQPNSLMVAEVEINDVPVGCRNMLTRGSTQEEISKMSGAAVSTRGRYMTPEDRGRNTGERALYLCVQGPSQEAVDKAVDRIHEIIVNGMRGASKGSRFSPMTSGPRPQFLIAQPPPQPQPQLQLQPQPLMSLGPQQGLRPGFLPNQDGPSPPGVINRPANPYDLTLPFVQEKLYIGLEHAPPSFDVKGKILGPGASFLQHIQTETGAKVTLRGKGSCFIEFASGREAFEPMHIQLQHSTLMGLQQAKQLAENLIQTVQQEYAQFQQALAAMPPTINPGAASFFTGLQQQPPPGLSVHHGSVLMTPQPHQPMTSLGQPPSVMHQVQPTGIFQPPGTTVVYSTPSGPSILVTAPSSTYLNGPPVNTTMCLTGVPQMSIAGQVEAGTTVLPNFSVPPPVLQHTYSQPISGGITQLQQMMPTSEPQMLGPGGGQMSICQPSQVLVSQVPGQMSLAGQLPGTVTVVHSQISLPPSSSPSLGPDYSQSLQVAPPGHQIQPPAYQPMPVPPISVGGHIWGGPPISQPPASSAYLQQGLSGSYVNSSPSNSYVSTVPSSTAVSVSSASYTYSVAPREEPKRRFTEERQEDKVPENLLGYEHGPPHLTNLVVQGPPPPSSYAPIPLNSDHTRSGGSSPSQVVSIAWSPHLGPQNGGVGLQGLEEQRQSPLEHHANGTPTMVMPPPSSVVNSQGTASAVNNGSFESGDRGKSLMPPPPPPTGHGAKRGATAQTGPEKKKSKALGSVSGYGSDEEEEEVPSVMKNQAMEIKKYSFNQYSSTPQLYGSQPGQQPPSSGQPMVNDQYNQTPPPSEMYILGPPHRGLSPEADQISNVGQYPPPESPQGQAAVSQAAQLPQSLSPHPYYHQPQPQQMTAQFQHPLGGQPVQTISQQPPFQPPYQQQLHYSIASSVPHTITYSVQAPPPNSSPNPSPVPGSIYSQYTQHPQSTYTIAHPQAGPQNMIQSVQHPPFSGPPPLPPQYAQYTTQGPPPHQSFSAPVGPPHVPHPQYLTPQPGQQYAGQMPVPPPGTPNLAPQIQHPPPPPVSMPYWMTSS</sequence>
<feature type="region of interest" description="Disordered" evidence="6">
    <location>
        <begin position="817"/>
        <end position="978"/>
    </location>
</feature>
<comment type="caution">
    <text evidence="9">The sequence shown here is derived from an EMBL/GenBank/DDBJ whole genome shotgun (WGS) entry which is preliminary data.</text>
</comment>
<gene>
    <name evidence="9" type="ORF">CHS0354_013027</name>
</gene>
<dbReference type="Gene3D" id="3.30.1370.10">
    <property type="entry name" value="K Homology domain, type 1"/>
    <property type="match status" value="2"/>
</dbReference>
<dbReference type="PANTHER" id="PTHR15744">
    <property type="entry name" value="BLOM7"/>
    <property type="match status" value="1"/>
</dbReference>
<name>A0AAE0SYZ3_9BIVA</name>
<dbReference type="InterPro" id="IPR031121">
    <property type="entry name" value="RIK/BLOM7"/>
</dbReference>
<evidence type="ECO:0000256" key="3">
    <source>
        <dbReference type="ARBA" id="ARBA00030267"/>
    </source>
</evidence>
<dbReference type="FunFam" id="3.30.1370.10:FF:000066">
    <property type="entry name" value="KH domain containing 4, pre-mRNA splicing factor"/>
    <property type="match status" value="1"/>
</dbReference>
<dbReference type="InterPro" id="IPR036612">
    <property type="entry name" value="KH_dom_type_1_sf"/>
</dbReference>
<feature type="compositionally biased region" description="Polar residues" evidence="6">
    <location>
        <begin position="730"/>
        <end position="743"/>
    </location>
</feature>
<evidence type="ECO:0000256" key="1">
    <source>
        <dbReference type="ARBA" id="ARBA00006093"/>
    </source>
</evidence>
<evidence type="ECO:0000313" key="10">
    <source>
        <dbReference type="Proteomes" id="UP001195483"/>
    </source>
</evidence>
<feature type="compositionally biased region" description="Polar residues" evidence="6">
    <location>
        <begin position="673"/>
        <end position="682"/>
    </location>
</feature>
<proteinExistence type="inferred from homology"/>
<reference evidence="9" key="1">
    <citation type="journal article" date="2021" name="Genome Biol. Evol.">
        <title>A High-Quality Reference Genome for a Parasitic Bivalve with Doubly Uniparental Inheritance (Bivalvia: Unionida).</title>
        <authorList>
            <person name="Smith C.H."/>
        </authorList>
    </citation>
    <scope>NUCLEOTIDE SEQUENCE</scope>
    <source>
        <strain evidence="9">CHS0354</strain>
    </source>
</reference>
<reference evidence="9" key="3">
    <citation type="submission" date="2023-05" db="EMBL/GenBank/DDBJ databases">
        <authorList>
            <person name="Smith C.H."/>
        </authorList>
    </citation>
    <scope>NUCLEOTIDE SEQUENCE</scope>
    <source>
        <strain evidence="9">CHS0354</strain>
        <tissue evidence="9">Mantle</tissue>
    </source>
</reference>
<evidence type="ECO:0000259" key="7">
    <source>
        <dbReference type="Pfam" id="PF22675"/>
    </source>
</evidence>
<comment type="function">
    <text evidence="4">RNA-binding protein involved in pre-mRNA splicing. Interacts with the PRP19C/Prp19 complex/NTC/Nineteen complex which is part of the spliceosome. Involved in regulating splice site selection. Binds preferentially RNA with A/C rich sequences and poly-C stretches.</text>
</comment>
<dbReference type="SUPFAM" id="SSF54791">
    <property type="entry name" value="Eukaryotic type KH-domain (KH-domain type I)"/>
    <property type="match status" value="2"/>
</dbReference>
<feature type="compositionally biased region" description="Basic and acidic residues" evidence="6">
    <location>
        <begin position="616"/>
        <end position="634"/>
    </location>
</feature>
<dbReference type="FunFam" id="3.30.1370.10:FF:000037">
    <property type="entry name" value="KH domain protein"/>
    <property type="match status" value="1"/>
</dbReference>
<dbReference type="Pfam" id="PF23469">
    <property type="entry name" value="KH_12"/>
    <property type="match status" value="1"/>
</dbReference>
<dbReference type="GO" id="GO:0005634">
    <property type="term" value="C:nucleus"/>
    <property type="evidence" value="ECO:0007669"/>
    <property type="project" value="InterPro"/>
</dbReference>
<comment type="similarity">
    <text evidence="1">Belongs to the KHDC4 family.</text>
</comment>
<feature type="region of interest" description="Disordered" evidence="6">
    <location>
        <begin position="712"/>
        <end position="801"/>
    </location>
</feature>
<dbReference type="InterPro" id="IPR047889">
    <property type="entry name" value="KHDC4_KH-I_second"/>
</dbReference>
<evidence type="ECO:0000256" key="5">
    <source>
        <dbReference type="SAM" id="Coils"/>
    </source>
</evidence>
<evidence type="ECO:0000256" key="4">
    <source>
        <dbReference type="ARBA" id="ARBA00045732"/>
    </source>
</evidence>
<evidence type="ECO:0000313" key="9">
    <source>
        <dbReference type="EMBL" id="KAK3600468.1"/>
    </source>
</evidence>
<dbReference type="Pfam" id="PF22675">
    <property type="entry name" value="KH-I_KHDC4-BBP"/>
    <property type="match status" value="1"/>
</dbReference>
<dbReference type="InterPro" id="IPR055256">
    <property type="entry name" value="KH_1_KHDC4/BBP-like"/>
</dbReference>
<dbReference type="Proteomes" id="UP001195483">
    <property type="component" value="Unassembled WGS sequence"/>
</dbReference>
<evidence type="ECO:0000259" key="8">
    <source>
        <dbReference type="Pfam" id="PF23469"/>
    </source>
</evidence>
<protein>
    <recommendedName>
        <fullName evidence="2">KH homology domain-containing protein 4</fullName>
    </recommendedName>
    <alternativeName>
        <fullName evidence="3">Brings lots of money 7</fullName>
    </alternativeName>
</protein>
<dbReference type="InterPro" id="IPR047890">
    <property type="entry name" value="KHDC4_KH-I_first"/>
</dbReference>
<dbReference type="EMBL" id="JAEAOA010000789">
    <property type="protein sequence ID" value="KAK3600468.1"/>
    <property type="molecule type" value="Genomic_DNA"/>
</dbReference>
<dbReference type="CDD" id="cd22386">
    <property type="entry name" value="KH-I_KHDC4_rpt2"/>
    <property type="match status" value="1"/>
</dbReference>
<feature type="region of interest" description="Disordered" evidence="6">
    <location>
        <begin position="140"/>
        <end position="170"/>
    </location>
</feature>
<evidence type="ECO:0000256" key="6">
    <source>
        <dbReference type="SAM" id="MobiDB-lite"/>
    </source>
</evidence>
<keyword evidence="5" id="KW-0175">Coiled coil</keyword>
<feature type="compositionally biased region" description="Polar residues" evidence="6">
    <location>
        <begin position="941"/>
        <end position="957"/>
    </location>
</feature>
<feature type="compositionally biased region" description="Polar residues" evidence="6">
    <location>
        <begin position="881"/>
        <end position="898"/>
    </location>
</feature>
<organism evidence="9 10">
    <name type="scientific">Potamilus streckersoni</name>
    <dbReference type="NCBI Taxonomy" id="2493646"/>
    <lineage>
        <taxon>Eukaryota</taxon>
        <taxon>Metazoa</taxon>
        <taxon>Spiralia</taxon>
        <taxon>Lophotrochozoa</taxon>
        <taxon>Mollusca</taxon>
        <taxon>Bivalvia</taxon>
        <taxon>Autobranchia</taxon>
        <taxon>Heteroconchia</taxon>
        <taxon>Palaeoheterodonta</taxon>
        <taxon>Unionida</taxon>
        <taxon>Unionoidea</taxon>
        <taxon>Unionidae</taxon>
        <taxon>Ambleminae</taxon>
        <taxon>Lampsilini</taxon>
        <taxon>Potamilus</taxon>
    </lineage>
</organism>
<dbReference type="GO" id="GO:0003723">
    <property type="term" value="F:RNA binding"/>
    <property type="evidence" value="ECO:0007669"/>
    <property type="project" value="InterPro"/>
</dbReference>
<dbReference type="PANTHER" id="PTHR15744:SF0">
    <property type="entry name" value="KH HOMOLOGY DOMAIN-CONTAINING PROTEIN 4"/>
    <property type="match status" value="1"/>
</dbReference>
<feature type="region of interest" description="Disordered" evidence="6">
    <location>
        <begin position="998"/>
        <end position="1090"/>
    </location>
</feature>
<feature type="region of interest" description="Disordered" evidence="6">
    <location>
        <begin position="79"/>
        <end position="104"/>
    </location>
</feature>
<feature type="compositionally biased region" description="Low complexity" evidence="6">
    <location>
        <begin position="824"/>
        <end position="837"/>
    </location>
</feature>
<feature type="domain" description="ATP-dependent RNA helicase PRP5/DDX46/KHDC4 KH" evidence="8">
    <location>
        <begin position="57"/>
        <end position="137"/>
    </location>
</feature>
<dbReference type="CDD" id="cd22385">
    <property type="entry name" value="KH-I_KHDC4_rpt1"/>
    <property type="match status" value="1"/>
</dbReference>
<keyword evidence="10" id="KW-1185">Reference proteome</keyword>
<feature type="coiled-coil region" evidence="5">
    <location>
        <begin position="289"/>
        <end position="316"/>
    </location>
</feature>
<reference evidence="9" key="2">
    <citation type="journal article" date="2021" name="Genome Biol. Evol.">
        <title>Developing a high-quality reference genome for a parasitic bivalve with doubly uniparental inheritance (Bivalvia: Unionida).</title>
        <authorList>
            <person name="Smith C.H."/>
        </authorList>
    </citation>
    <scope>NUCLEOTIDE SEQUENCE</scope>
    <source>
        <strain evidence="9">CHS0354</strain>
        <tissue evidence="9">Mantle</tissue>
    </source>
</reference>
<feature type="compositionally biased region" description="Pro residues" evidence="6">
    <location>
        <begin position="959"/>
        <end position="971"/>
    </location>
</feature>
<feature type="region of interest" description="Disordered" evidence="6">
    <location>
        <begin position="615"/>
        <end position="700"/>
    </location>
</feature>
<feature type="compositionally biased region" description="Polar residues" evidence="6">
    <location>
        <begin position="1047"/>
        <end position="1056"/>
    </location>
</feature>
<feature type="domain" description="KHDC4/BBP-like KH-domain type I" evidence="7">
    <location>
        <begin position="229"/>
        <end position="304"/>
    </location>
</feature>
<feature type="compositionally biased region" description="Low complexity" evidence="6">
    <location>
        <begin position="899"/>
        <end position="918"/>
    </location>
</feature>